<keyword evidence="2" id="KW-1185">Reference proteome</keyword>
<protein>
    <submittedName>
        <fullName evidence="1">Uncharacterized protein</fullName>
    </submittedName>
</protein>
<dbReference type="RefSeq" id="WP_092457407.1">
    <property type="nucleotide sequence ID" value="NZ_FOJI01000021.1"/>
</dbReference>
<evidence type="ECO:0000313" key="2">
    <source>
        <dbReference type="Proteomes" id="UP000199701"/>
    </source>
</evidence>
<reference evidence="1 2" key="1">
    <citation type="submission" date="2016-10" db="EMBL/GenBank/DDBJ databases">
        <authorList>
            <person name="de Groot N.N."/>
        </authorList>
    </citation>
    <scope>NUCLEOTIDE SEQUENCE [LARGE SCALE GENOMIC DNA]</scope>
    <source>
        <strain evidence="1 2">DSM 9179</strain>
    </source>
</reference>
<dbReference type="EMBL" id="FOJI01000021">
    <property type="protein sequence ID" value="SEW43614.1"/>
    <property type="molecule type" value="Genomic_DNA"/>
</dbReference>
<sequence>MSAEISNLALSITLAEAISQGKTQIELAEIASFFSSLGSNINLIIQSRNVALAKSGANLGVLPEIEES</sequence>
<evidence type="ECO:0000313" key="1">
    <source>
        <dbReference type="EMBL" id="SEW43614.1"/>
    </source>
</evidence>
<gene>
    <name evidence="1" type="ORF">SAMN05421659_12129</name>
</gene>
<dbReference type="Proteomes" id="UP000199701">
    <property type="component" value="Unassembled WGS sequence"/>
</dbReference>
<accession>A0A1I0RQM4</accession>
<dbReference type="STRING" id="99656.SAMN05421659_12129"/>
<name>A0A1I0RQM4_9FIRM</name>
<dbReference type="AlphaFoldDB" id="A0A1I0RQM4"/>
<organism evidence="1 2">
    <name type="scientific">[Clostridium] fimetarium</name>
    <dbReference type="NCBI Taxonomy" id="99656"/>
    <lineage>
        <taxon>Bacteria</taxon>
        <taxon>Bacillati</taxon>
        <taxon>Bacillota</taxon>
        <taxon>Clostridia</taxon>
        <taxon>Lachnospirales</taxon>
        <taxon>Lachnospiraceae</taxon>
    </lineage>
</organism>
<proteinExistence type="predicted"/>